<name>A0A7Y0K8L1_9BACI</name>
<dbReference type="InterPro" id="IPR003439">
    <property type="entry name" value="ABC_transporter-like_ATP-bd"/>
</dbReference>
<dbReference type="InterPro" id="IPR003593">
    <property type="entry name" value="AAA+_ATPase"/>
</dbReference>
<dbReference type="RefSeq" id="WP_169188453.1">
    <property type="nucleotide sequence ID" value="NZ_JABBPK010000001.1"/>
</dbReference>
<evidence type="ECO:0000256" key="1">
    <source>
        <dbReference type="ARBA" id="ARBA00022741"/>
    </source>
</evidence>
<keyword evidence="5" id="KW-1185">Reference proteome</keyword>
<gene>
    <name evidence="4" type="ORF">HHU08_11135</name>
</gene>
<dbReference type="InterPro" id="IPR027417">
    <property type="entry name" value="P-loop_NTPase"/>
</dbReference>
<dbReference type="InterPro" id="IPR017871">
    <property type="entry name" value="ABC_transporter-like_CS"/>
</dbReference>
<organism evidence="4 5">
    <name type="scientific">Niallia alba</name>
    <dbReference type="NCBI Taxonomy" id="2729105"/>
    <lineage>
        <taxon>Bacteria</taxon>
        <taxon>Bacillati</taxon>
        <taxon>Bacillota</taxon>
        <taxon>Bacilli</taxon>
        <taxon>Bacillales</taxon>
        <taxon>Bacillaceae</taxon>
        <taxon>Niallia</taxon>
    </lineage>
</organism>
<dbReference type="PANTHER" id="PTHR43158:SF5">
    <property type="entry name" value="ABC TRANSPORTER, ATP-BINDING PROTEIN"/>
    <property type="match status" value="1"/>
</dbReference>
<dbReference type="PANTHER" id="PTHR43158">
    <property type="entry name" value="SKFA PEPTIDE EXPORT ATP-BINDING PROTEIN SKFE"/>
    <property type="match status" value="1"/>
</dbReference>
<dbReference type="SMART" id="SM00382">
    <property type="entry name" value="AAA"/>
    <property type="match status" value="1"/>
</dbReference>
<dbReference type="EMBL" id="JABBPK010000001">
    <property type="protein sequence ID" value="NMO77548.1"/>
    <property type="molecule type" value="Genomic_DNA"/>
</dbReference>
<dbReference type="PROSITE" id="PS00211">
    <property type="entry name" value="ABC_TRANSPORTER_1"/>
    <property type="match status" value="1"/>
</dbReference>
<evidence type="ECO:0000256" key="2">
    <source>
        <dbReference type="ARBA" id="ARBA00022840"/>
    </source>
</evidence>
<dbReference type="GO" id="GO:0016887">
    <property type="term" value="F:ATP hydrolysis activity"/>
    <property type="evidence" value="ECO:0007669"/>
    <property type="project" value="InterPro"/>
</dbReference>
<dbReference type="Gene3D" id="3.40.50.300">
    <property type="entry name" value="P-loop containing nucleotide triphosphate hydrolases"/>
    <property type="match status" value="1"/>
</dbReference>
<evidence type="ECO:0000259" key="3">
    <source>
        <dbReference type="PROSITE" id="PS50893"/>
    </source>
</evidence>
<reference evidence="4 5" key="1">
    <citation type="submission" date="2020-04" db="EMBL/GenBank/DDBJ databases">
        <title>Bacillus sp. UniB3 isolated from commercial digestive syrup.</title>
        <authorList>
            <person name="Thorat V."/>
            <person name="Kirdat K."/>
            <person name="Tiwarekar B."/>
            <person name="Yadav A."/>
        </authorList>
    </citation>
    <scope>NUCLEOTIDE SEQUENCE [LARGE SCALE GENOMIC DNA]</scope>
    <source>
        <strain evidence="4 5">UniB3</strain>
    </source>
</reference>
<dbReference type="PROSITE" id="PS50893">
    <property type="entry name" value="ABC_TRANSPORTER_2"/>
    <property type="match status" value="1"/>
</dbReference>
<dbReference type="Proteomes" id="UP000588491">
    <property type="component" value="Unassembled WGS sequence"/>
</dbReference>
<evidence type="ECO:0000313" key="4">
    <source>
        <dbReference type="EMBL" id="NMO77548.1"/>
    </source>
</evidence>
<sequence>MIKLEDVSFSYGNVPALKNVNISETEPIIMGLWGRNGSGKTTFMKLLSGLENIDAGSINVNGITPYNNKEAMNNITYIQENHPFSILWNVEDALRFGALFNKNWDGELAEHLVTLFELPRKKKIKNFSKGMQTMLQIVLGLASKAPVTIMDEPTNGLDAYMRKQFYDALLDTYEEDPRFIILSTHHIDEIEAMCEKIAIINEQTIVRYEETEELKMHGILLSGSAEAIEPLIEGQSLIEKRKLGKQINVMIDDVFTEEWKARANKAGVTVEKAKLQDYLVNYTTKKEVHKV</sequence>
<accession>A0A7Y0K8L1</accession>
<comment type="caution">
    <text evidence="4">The sequence shown here is derived from an EMBL/GenBank/DDBJ whole genome shotgun (WGS) entry which is preliminary data.</text>
</comment>
<evidence type="ECO:0000313" key="5">
    <source>
        <dbReference type="Proteomes" id="UP000588491"/>
    </source>
</evidence>
<dbReference type="CDD" id="cd03230">
    <property type="entry name" value="ABC_DR_subfamily_A"/>
    <property type="match status" value="1"/>
</dbReference>
<feature type="domain" description="ABC transporter" evidence="3">
    <location>
        <begin position="2"/>
        <end position="227"/>
    </location>
</feature>
<dbReference type="GO" id="GO:0005524">
    <property type="term" value="F:ATP binding"/>
    <property type="evidence" value="ECO:0007669"/>
    <property type="project" value="UniProtKB-KW"/>
</dbReference>
<proteinExistence type="predicted"/>
<keyword evidence="2 4" id="KW-0067">ATP-binding</keyword>
<keyword evidence="1" id="KW-0547">Nucleotide-binding</keyword>
<protein>
    <submittedName>
        <fullName evidence="4">ABC transporter ATP-binding protein</fullName>
    </submittedName>
</protein>
<dbReference type="SUPFAM" id="SSF52540">
    <property type="entry name" value="P-loop containing nucleoside triphosphate hydrolases"/>
    <property type="match status" value="1"/>
</dbReference>
<dbReference type="AlphaFoldDB" id="A0A7Y0K8L1"/>
<dbReference type="Pfam" id="PF00005">
    <property type="entry name" value="ABC_tran"/>
    <property type="match status" value="1"/>
</dbReference>